<organism evidence="1 2">
    <name type="scientific">Vespula germanica</name>
    <name type="common">German yellow jacket</name>
    <name type="synonym">Paravespula germanica</name>
    <dbReference type="NCBI Taxonomy" id="30212"/>
    <lineage>
        <taxon>Eukaryota</taxon>
        <taxon>Metazoa</taxon>
        <taxon>Ecdysozoa</taxon>
        <taxon>Arthropoda</taxon>
        <taxon>Hexapoda</taxon>
        <taxon>Insecta</taxon>
        <taxon>Pterygota</taxon>
        <taxon>Neoptera</taxon>
        <taxon>Endopterygota</taxon>
        <taxon>Hymenoptera</taxon>
        <taxon>Apocrita</taxon>
        <taxon>Aculeata</taxon>
        <taxon>Vespoidea</taxon>
        <taxon>Vespidae</taxon>
        <taxon>Vespinae</taxon>
        <taxon>Vespula</taxon>
    </lineage>
</organism>
<sequence length="128" mass="14468">MLSFAFIEEHTMSRVVHTVSILPSAKPNDISVFPSNLAALRAILKQFYTSRVSEVAGAIRRGRDKLRSDTIRRRYRLLRCSTDPEYRVGTRDTLPRGINLEDRKAQPKLCGLPITDVLVNSNASLIEK</sequence>
<keyword evidence="2" id="KW-1185">Reference proteome</keyword>
<reference evidence="1" key="1">
    <citation type="journal article" date="2020" name="G3 (Bethesda)">
        <title>High-Quality Assemblies for Three Invasive Social Wasps from the &lt;i&gt;Vespula&lt;/i&gt; Genus.</title>
        <authorList>
            <person name="Harrop T.W.R."/>
            <person name="Guhlin J."/>
            <person name="McLaughlin G.M."/>
            <person name="Permina E."/>
            <person name="Stockwell P."/>
            <person name="Gilligan J."/>
            <person name="Le Lec M.F."/>
            <person name="Gruber M.A.M."/>
            <person name="Quinn O."/>
            <person name="Lovegrove M."/>
            <person name="Duncan E.J."/>
            <person name="Remnant E.J."/>
            <person name="Van Eeckhoven J."/>
            <person name="Graham B."/>
            <person name="Knapp R.A."/>
            <person name="Langford K.W."/>
            <person name="Kronenberg Z."/>
            <person name="Press M.O."/>
            <person name="Eacker S.M."/>
            <person name="Wilson-Rankin E.E."/>
            <person name="Purcell J."/>
            <person name="Lester P.J."/>
            <person name="Dearden P.K."/>
        </authorList>
    </citation>
    <scope>NUCLEOTIDE SEQUENCE</scope>
    <source>
        <strain evidence="1">Linc-1</strain>
    </source>
</reference>
<name>A0A834N3B2_VESGE</name>
<evidence type="ECO:0000313" key="1">
    <source>
        <dbReference type="EMBL" id="KAF7393439.1"/>
    </source>
</evidence>
<proteinExistence type="predicted"/>
<evidence type="ECO:0000313" key="2">
    <source>
        <dbReference type="Proteomes" id="UP000617340"/>
    </source>
</evidence>
<dbReference type="AlphaFoldDB" id="A0A834N3B2"/>
<comment type="caution">
    <text evidence="1">The sequence shown here is derived from an EMBL/GenBank/DDBJ whole genome shotgun (WGS) entry which is preliminary data.</text>
</comment>
<protein>
    <submittedName>
        <fullName evidence="1">Uncharacterized protein</fullName>
    </submittedName>
</protein>
<dbReference type="Proteomes" id="UP000617340">
    <property type="component" value="Unassembled WGS sequence"/>
</dbReference>
<accession>A0A834N3B2</accession>
<dbReference type="EMBL" id="JACSDZ010000010">
    <property type="protein sequence ID" value="KAF7393439.1"/>
    <property type="molecule type" value="Genomic_DNA"/>
</dbReference>
<gene>
    <name evidence="1" type="ORF">HZH68_010258</name>
</gene>